<dbReference type="Pfam" id="PF12837">
    <property type="entry name" value="Fer4_6"/>
    <property type="match status" value="1"/>
</dbReference>
<evidence type="ECO:0000256" key="5">
    <source>
        <dbReference type="ARBA" id="ARBA00022967"/>
    </source>
</evidence>
<dbReference type="CDD" id="cd10549">
    <property type="entry name" value="MtMvhB_like"/>
    <property type="match status" value="1"/>
</dbReference>
<dbReference type="SUPFAM" id="SSF54862">
    <property type="entry name" value="4Fe-4S ferredoxins"/>
    <property type="match status" value="1"/>
</dbReference>
<feature type="domain" description="4Fe-4S ferredoxin-type" evidence="12">
    <location>
        <begin position="207"/>
        <end position="237"/>
    </location>
</feature>
<dbReference type="GO" id="GO:0051539">
    <property type="term" value="F:4 iron, 4 sulfur cluster binding"/>
    <property type="evidence" value="ECO:0007669"/>
    <property type="project" value="UniProtKB-UniRule"/>
</dbReference>
<feature type="domain" description="4Fe-4S" evidence="13">
    <location>
        <begin position="34"/>
        <end position="93"/>
    </location>
</feature>
<evidence type="ECO:0000256" key="8">
    <source>
        <dbReference type="ARBA" id="ARBA00023014"/>
    </source>
</evidence>
<keyword evidence="5 10" id="KW-1278">Translocase</keyword>
<dbReference type="HAMAP" id="MF_00463">
    <property type="entry name" value="RsxB_RnfB"/>
    <property type="match status" value="1"/>
</dbReference>
<feature type="binding site" evidence="10">
    <location>
        <position position="59"/>
    </location>
    <ligand>
        <name>[4Fe-4S] cluster</name>
        <dbReference type="ChEBI" id="CHEBI:49883"/>
        <label>1</label>
    </ligand>
</feature>
<keyword evidence="10" id="KW-1003">Cell membrane</keyword>
<reference evidence="15" key="1">
    <citation type="submission" date="2017-02" db="EMBL/GenBank/DDBJ databases">
        <authorList>
            <person name="Varghese N."/>
            <person name="Submissions S."/>
        </authorList>
    </citation>
    <scope>NUCLEOTIDE SEQUENCE [LARGE SCALE GENOMIC DNA]</scope>
    <source>
        <strain evidence="15">USBA 833</strain>
    </source>
</reference>
<evidence type="ECO:0000259" key="12">
    <source>
        <dbReference type="PROSITE" id="PS51379"/>
    </source>
</evidence>
<keyword evidence="7 10" id="KW-0408">Iron</keyword>
<dbReference type="PANTHER" id="PTHR43560:SF1">
    <property type="entry name" value="ION-TRANSLOCATING OXIDOREDUCTASE COMPLEX SUBUNIT B"/>
    <property type="match status" value="1"/>
</dbReference>
<evidence type="ECO:0000313" key="15">
    <source>
        <dbReference type="Proteomes" id="UP000190105"/>
    </source>
</evidence>
<protein>
    <recommendedName>
        <fullName evidence="10">Ion-translocating oxidoreductase complex subunit B</fullName>
        <ecNumber evidence="10">7.-.-.-</ecNumber>
    </recommendedName>
    <alternativeName>
        <fullName evidence="10">Rnf electron transport complex subunit B</fullName>
    </alternativeName>
</protein>
<comment type="subunit">
    <text evidence="10">The complex is composed of six subunits: RnfA, RnfB, RnfC, RnfD, RnfE and RnfG.</text>
</comment>
<comment type="subcellular location">
    <subcellularLocation>
        <location evidence="10">Cell membrane</location>
    </subcellularLocation>
</comment>
<evidence type="ECO:0000256" key="1">
    <source>
        <dbReference type="ARBA" id="ARBA00022448"/>
    </source>
</evidence>
<feature type="domain" description="4Fe-4S ferredoxin-type" evidence="12">
    <location>
        <begin position="238"/>
        <end position="263"/>
    </location>
</feature>
<dbReference type="PROSITE" id="PS51656">
    <property type="entry name" value="4FE4S"/>
    <property type="match status" value="1"/>
</dbReference>
<dbReference type="OrthoDB" id="9789936at2"/>
<keyword evidence="4 10" id="KW-0677">Repeat</keyword>
<evidence type="ECO:0000256" key="3">
    <source>
        <dbReference type="ARBA" id="ARBA00022723"/>
    </source>
</evidence>
<evidence type="ECO:0000256" key="6">
    <source>
        <dbReference type="ARBA" id="ARBA00022982"/>
    </source>
</evidence>
<name>A0A1T4XYZ1_9CLOT</name>
<keyword evidence="9 10" id="KW-0472">Membrane</keyword>
<dbReference type="RefSeq" id="WP_078697106.1">
    <property type="nucleotide sequence ID" value="NZ_FUYH01000016.1"/>
</dbReference>
<dbReference type="InterPro" id="IPR017900">
    <property type="entry name" value="4Fe4S_Fe_S_CS"/>
</dbReference>
<feature type="binding site" evidence="10">
    <location>
        <position position="51"/>
    </location>
    <ligand>
        <name>[4Fe-4S] cluster</name>
        <dbReference type="ChEBI" id="CHEBI:49883"/>
        <label>1</label>
    </ligand>
</feature>
<feature type="binding site" evidence="10">
    <location>
        <position position="183"/>
    </location>
    <ligand>
        <name>[4Fe-4S] cluster</name>
        <dbReference type="ChEBI" id="CHEBI:49883"/>
        <label>2</label>
    </ligand>
</feature>
<feature type="binding site" evidence="10">
    <location>
        <position position="140"/>
    </location>
    <ligand>
        <name>[4Fe-4S] cluster</name>
        <dbReference type="ChEBI" id="CHEBI:49883"/>
        <label>2</label>
    </ligand>
</feature>
<dbReference type="Pfam" id="PF04060">
    <property type="entry name" value="FeS"/>
    <property type="match status" value="1"/>
</dbReference>
<accession>A0A1T4XYZ1</accession>
<comment type="function">
    <text evidence="10">Part of a membrane-bound complex that couples electron transfer with translocation of ions across the membrane.</text>
</comment>
<keyword evidence="11" id="KW-1133">Transmembrane helix</keyword>
<sequence>MSLNNILFPMISLGGLGIVFGSLLGYASKKFAVEVDPRVPVIRDILPGANCGGCGYAGCDACAKAMVEGEAAPNACPVGGSETAKKIGEVLGLKVDASVRKAAFVKCNGTCSNAKNKYEYTGIADCRDAALLSGGGYKGCSYGCLGLGSCVKVCEFGALSIVNGVAVIDENKCTSCGKCVKTCPKGLIEIVPVDNKVRVMCNSKDKGKDVKDNCAVGCIGCRMCERACQFGAIIFENNLAKIDYEKCTQCNACALKCPTKAIKGLLVNKESIEVVS</sequence>
<dbReference type="PROSITE" id="PS51379">
    <property type="entry name" value="4FE4S_FER_2"/>
    <property type="match status" value="3"/>
</dbReference>
<feature type="binding site" evidence="10">
    <location>
        <position position="144"/>
    </location>
    <ligand>
        <name>[4Fe-4S] cluster</name>
        <dbReference type="ChEBI" id="CHEBI:49883"/>
        <label>2</label>
    </ligand>
</feature>
<keyword evidence="8 10" id="KW-0411">Iron-sulfur</keyword>
<dbReference type="EC" id="7.-.-.-" evidence="10"/>
<comment type="cofactor">
    <cofactor evidence="10">
        <name>[4Fe-4S] cluster</name>
        <dbReference type="ChEBI" id="CHEBI:49883"/>
    </cofactor>
    <text evidence="10">Binds 3 [4Fe-4S] clusters.</text>
</comment>
<evidence type="ECO:0000256" key="2">
    <source>
        <dbReference type="ARBA" id="ARBA00022485"/>
    </source>
</evidence>
<feature type="transmembrane region" description="Helical" evidence="11">
    <location>
        <begin position="6"/>
        <end position="27"/>
    </location>
</feature>
<comment type="similarity">
    <text evidence="10">Belongs to the 4Fe4S bacterial-type ferredoxin family. RnfB subfamily.</text>
</comment>
<dbReference type="Pfam" id="PF00037">
    <property type="entry name" value="Fer4"/>
    <property type="match status" value="1"/>
</dbReference>
<dbReference type="InterPro" id="IPR010207">
    <property type="entry name" value="Elect_transpt_cplx_RnfB/RsxB"/>
</dbReference>
<feature type="binding site" evidence="10">
    <location>
        <position position="150"/>
    </location>
    <ligand>
        <name>[4Fe-4S] cluster</name>
        <dbReference type="ChEBI" id="CHEBI:49883"/>
        <label>2</label>
    </ligand>
</feature>
<keyword evidence="2 10" id="KW-0004">4Fe-4S</keyword>
<keyword evidence="11" id="KW-0812">Transmembrane</keyword>
<feature type="binding site" evidence="10">
    <location>
        <position position="54"/>
    </location>
    <ligand>
        <name>[4Fe-4S] cluster</name>
        <dbReference type="ChEBI" id="CHEBI:49883"/>
        <label>1</label>
    </ligand>
</feature>
<feature type="domain" description="4Fe-4S ferredoxin-type" evidence="12">
    <location>
        <begin position="164"/>
        <end position="193"/>
    </location>
</feature>
<organism evidence="14 15">
    <name type="scientific">Caloramator quimbayensis</name>
    <dbReference type="NCBI Taxonomy" id="1147123"/>
    <lineage>
        <taxon>Bacteria</taxon>
        <taxon>Bacillati</taxon>
        <taxon>Bacillota</taxon>
        <taxon>Clostridia</taxon>
        <taxon>Eubacteriales</taxon>
        <taxon>Clostridiaceae</taxon>
        <taxon>Caloramator</taxon>
    </lineage>
</organism>
<feature type="binding site" evidence="10">
    <location>
        <position position="176"/>
    </location>
    <ligand>
        <name>[4Fe-4S] cluster</name>
        <dbReference type="ChEBI" id="CHEBI:49883"/>
        <label>3</label>
    </ligand>
</feature>
<dbReference type="GO" id="GO:0022900">
    <property type="term" value="P:electron transport chain"/>
    <property type="evidence" value="ECO:0007669"/>
    <property type="project" value="UniProtKB-UniRule"/>
</dbReference>
<keyword evidence="15" id="KW-1185">Reference proteome</keyword>
<dbReference type="InterPro" id="IPR050395">
    <property type="entry name" value="4Fe4S_Ferredoxin_RnfB"/>
</dbReference>
<dbReference type="STRING" id="1147123.SAMN05443428_11658"/>
<dbReference type="GO" id="GO:0009055">
    <property type="term" value="F:electron transfer activity"/>
    <property type="evidence" value="ECO:0007669"/>
    <property type="project" value="InterPro"/>
</dbReference>
<dbReference type="InterPro" id="IPR007202">
    <property type="entry name" value="4Fe-4S_dom"/>
</dbReference>
<dbReference type="EMBL" id="FUYH01000016">
    <property type="protein sequence ID" value="SKA94774.1"/>
    <property type="molecule type" value="Genomic_DNA"/>
</dbReference>
<feature type="binding site" evidence="10">
    <location>
        <position position="76"/>
    </location>
    <ligand>
        <name>[4Fe-4S] cluster</name>
        <dbReference type="ChEBI" id="CHEBI:49883"/>
        <label>1</label>
    </ligand>
</feature>
<dbReference type="Proteomes" id="UP000190105">
    <property type="component" value="Unassembled WGS sequence"/>
</dbReference>
<dbReference type="AlphaFoldDB" id="A0A1T4XYZ1"/>
<evidence type="ECO:0000256" key="10">
    <source>
        <dbReference type="HAMAP-Rule" id="MF_00463"/>
    </source>
</evidence>
<dbReference type="GO" id="GO:0005886">
    <property type="term" value="C:plasma membrane"/>
    <property type="evidence" value="ECO:0007669"/>
    <property type="project" value="UniProtKB-SubCell"/>
</dbReference>
<keyword evidence="6 10" id="KW-0249">Electron transport</keyword>
<evidence type="ECO:0000259" key="13">
    <source>
        <dbReference type="PROSITE" id="PS51656"/>
    </source>
</evidence>
<feature type="binding site" evidence="10">
    <location>
        <position position="154"/>
    </location>
    <ligand>
        <name>[4Fe-4S] cluster</name>
        <dbReference type="ChEBI" id="CHEBI:49883"/>
        <label>3</label>
    </ligand>
</feature>
<dbReference type="Gene3D" id="1.10.15.40">
    <property type="entry name" value="Electron transport complex subunit B, putative Fe-S cluster"/>
    <property type="match status" value="1"/>
</dbReference>
<dbReference type="NCBIfam" id="TIGR01944">
    <property type="entry name" value="rnfB"/>
    <property type="match status" value="1"/>
</dbReference>
<feature type="binding site" evidence="10">
    <location>
        <position position="173"/>
    </location>
    <ligand>
        <name>[4Fe-4S] cluster</name>
        <dbReference type="ChEBI" id="CHEBI:49883"/>
        <label>3</label>
    </ligand>
</feature>
<dbReference type="GO" id="GO:0046872">
    <property type="term" value="F:metal ion binding"/>
    <property type="evidence" value="ECO:0007669"/>
    <property type="project" value="UniProtKB-KW"/>
</dbReference>
<keyword evidence="1 10" id="KW-0813">Transport</keyword>
<evidence type="ECO:0000256" key="4">
    <source>
        <dbReference type="ARBA" id="ARBA00022737"/>
    </source>
</evidence>
<evidence type="ECO:0000313" key="14">
    <source>
        <dbReference type="EMBL" id="SKA94774.1"/>
    </source>
</evidence>
<dbReference type="PROSITE" id="PS00198">
    <property type="entry name" value="4FE4S_FER_1"/>
    <property type="match status" value="1"/>
</dbReference>
<proteinExistence type="inferred from homology"/>
<dbReference type="InterPro" id="IPR017896">
    <property type="entry name" value="4Fe4S_Fe-S-bd"/>
</dbReference>
<feature type="region of interest" description="Hydrophobic" evidence="10">
    <location>
        <begin position="1"/>
        <end position="28"/>
    </location>
</feature>
<comment type="caution">
    <text evidence="10">Lacks conserved residue(s) required for the propagation of feature annotation.</text>
</comment>
<dbReference type="Gene3D" id="3.30.70.20">
    <property type="match status" value="2"/>
</dbReference>
<gene>
    <name evidence="10" type="primary">rnfB</name>
    <name evidence="14" type="ORF">SAMN05443428_11658</name>
</gene>
<evidence type="ECO:0000256" key="11">
    <source>
        <dbReference type="SAM" id="Phobius"/>
    </source>
</evidence>
<dbReference type="PANTHER" id="PTHR43560">
    <property type="entry name" value="ION-TRANSLOCATING OXIDOREDUCTASE COMPLEX SUBUNIT B"/>
    <property type="match status" value="1"/>
</dbReference>
<feature type="binding site" evidence="10">
    <location>
        <position position="179"/>
    </location>
    <ligand>
        <name>[4Fe-4S] cluster</name>
        <dbReference type="ChEBI" id="CHEBI:49883"/>
        <label>3</label>
    </ligand>
</feature>
<keyword evidence="3 10" id="KW-0479">Metal-binding</keyword>
<evidence type="ECO:0000256" key="7">
    <source>
        <dbReference type="ARBA" id="ARBA00023004"/>
    </source>
</evidence>
<evidence type="ECO:0000256" key="9">
    <source>
        <dbReference type="ARBA" id="ARBA00023136"/>
    </source>
</evidence>